<dbReference type="RefSeq" id="WP_143529402.1">
    <property type="nucleotide sequence ID" value="NZ_JACHXX010000002.1"/>
</dbReference>
<accession>A0ABR6G464</accession>
<dbReference type="PANTHER" id="PTHR12526">
    <property type="entry name" value="GLYCOSYLTRANSFERASE"/>
    <property type="match status" value="1"/>
</dbReference>
<evidence type="ECO:0000313" key="1">
    <source>
        <dbReference type="EMBL" id="MBB3161064.1"/>
    </source>
</evidence>
<dbReference type="Proteomes" id="UP000542811">
    <property type="component" value="Unassembled WGS sequence"/>
</dbReference>
<dbReference type="Gene3D" id="3.40.50.2000">
    <property type="entry name" value="Glycogen Phosphorylase B"/>
    <property type="match status" value="1"/>
</dbReference>
<comment type="caution">
    <text evidence="1">The sequence shown here is derived from an EMBL/GenBank/DDBJ whole genome shotgun (WGS) entry which is preliminary data.</text>
</comment>
<proteinExistence type="predicted"/>
<dbReference type="SUPFAM" id="SSF53756">
    <property type="entry name" value="UDP-Glycosyltransferase/glycogen phosphorylase"/>
    <property type="match status" value="1"/>
</dbReference>
<protein>
    <submittedName>
        <fullName evidence="1">Glycosyltransferase involved in cell wall biosynthesis</fullName>
    </submittedName>
</protein>
<keyword evidence="2" id="KW-1185">Reference proteome</keyword>
<organism evidence="1 2">
    <name type="scientific">Rhizobium laguerreae</name>
    <dbReference type="NCBI Taxonomy" id="1076926"/>
    <lineage>
        <taxon>Bacteria</taxon>
        <taxon>Pseudomonadati</taxon>
        <taxon>Pseudomonadota</taxon>
        <taxon>Alphaproteobacteria</taxon>
        <taxon>Hyphomicrobiales</taxon>
        <taxon>Rhizobiaceae</taxon>
        <taxon>Rhizobium/Agrobacterium group</taxon>
        <taxon>Rhizobium</taxon>
    </lineage>
</organism>
<reference evidence="1 2" key="1">
    <citation type="submission" date="2020-08" db="EMBL/GenBank/DDBJ databases">
        <title>Genomic Encyclopedia of Type Strains, Phase III (KMG-III): the genomes of soil and plant-associated and newly described type strains.</title>
        <authorList>
            <person name="Whitman W."/>
        </authorList>
    </citation>
    <scope>NUCLEOTIDE SEQUENCE [LARGE SCALE GENOMIC DNA]</scope>
    <source>
        <strain evidence="1 2">CECT 8280</strain>
    </source>
</reference>
<dbReference type="EMBL" id="JACHXX010000002">
    <property type="protein sequence ID" value="MBB3161064.1"/>
    <property type="molecule type" value="Genomic_DNA"/>
</dbReference>
<sequence length="326" mass="36506">MKIFCGYETTDAPWGGANTFLRALYGELAETHGMELVFSMEKNVDLVFLNQTSRGPGSGSQQIEQQFADDLLGTSSSLPVVVRAVNLRRHSAKRGGLAWWFSADRLRDRKTLSILANANYVIFQSDYQREIFLQNNFRPRRSRVIRNGADQRFVDIGYTTHNDLHPLRIFASAFSTRKTKRHDLLAQLSELDDVELTFAGHWREGVPPARVKQLGTLSHAEMVEHMKAAHFFAHPAIMDPCPNSMIEALAGGVPVLYGDGPGSGAELASHFGLPLDESDLSKTIGQARSRYQVLCDRLSLERSYFSVKRAAEEYAVLFREVAGKRT</sequence>
<evidence type="ECO:0000313" key="2">
    <source>
        <dbReference type="Proteomes" id="UP000542811"/>
    </source>
</evidence>
<gene>
    <name evidence="1" type="ORF">FHS25_001513</name>
</gene>
<name>A0ABR6G464_9HYPH</name>